<dbReference type="Proteomes" id="UP000255389">
    <property type="component" value="Unassembled WGS sequence"/>
</dbReference>
<name>A0A378WEZ0_MYCFO</name>
<reference evidence="2 3" key="1">
    <citation type="submission" date="2018-06" db="EMBL/GenBank/DDBJ databases">
        <authorList>
            <consortium name="Pathogen Informatics"/>
            <person name="Doyle S."/>
        </authorList>
    </citation>
    <scope>NUCLEOTIDE SEQUENCE [LARGE SCALE GENOMIC DNA]</scope>
    <source>
        <strain evidence="2 3">NCTC1542</strain>
    </source>
</reference>
<evidence type="ECO:0000259" key="1">
    <source>
        <dbReference type="Pfam" id="PF14230"/>
    </source>
</evidence>
<evidence type="ECO:0000313" key="3">
    <source>
        <dbReference type="Proteomes" id="UP000255389"/>
    </source>
</evidence>
<accession>A0A378WEZ0</accession>
<dbReference type="AlphaFoldDB" id="A0A378WEZ0"/>
<proteinExistence type="predicted"/>
<evidence type="ECO:0000313" key="2">
    <source>
        <dbReference type="EMBL" id="SUA31490.1"/>
    </source>
</evidence>
<gene>
    <name evidence="2" type="ORF">NCTC1542_06845</name>
</gene>
<feature type="domain" description="DUF4333" evidence="1">
    <location>
        <begin position="19"/>
        <end position="95"/>
    </location>
</feature>
<dbReference type="InterPro" id="IPR025637">
    <property type="entry name" value="DUF4333"/>
</dbReference>
<dbReference type="PROSITE" id="PS51257">
    <property type="entry name" value="PROKAR_LIPOPROTEIN"/>
    <property type="match status" value="1"/>
</dbReference>
<protein>
    <recommendedName>
        <fullName evidence="1">DUF4333 domain-containing protein</fullName>
    </recommendedName>
</protein>
<organism evidence="2 3">
    <name type="scientific">Mycolicibacterium fortuitum</name>
    <name type="common">Mycobacterium fortuitum</name>
    <dbReference type="NCBI Taxonomy" id="1766"/>
    <lineage>
        <taxon>Bacteria</taxon>
        <taxon>Bacillati</taxon>
        <taxon>Actinomycetota</taxon>
        <taxon>Actinomycetes</taxon>
        <taxon>Mycobacteriales</taxon>
        <taxon>Mycobacteriaceae</taxon>
        <taxon>Mycolicibacterium</taxon>
    </lineage>
</organism>
<dbReference type="EMBL" id="UGQY01000006">
    <property type="protein sequence ID" value="SUA31490.1"/>
    <property type="molecule type" value="Genomic_DNA"/>
</dbReference>
<sequence>MQLVRYMRVPAAGVIAAGLLGACSANVEFSRTSSVDKVKLAAEVKQQLEAQTGAKADSVVCEGDLAAEVGATQRCVLTADSEKYGVTVTASSVEGTRVKFDIKVDDSPTTP</sequence>
<dbReference type="Pfam" id="PF14230">
    <property type="entry name" value="DUF4333"/>
    <property type="match status" value="1"/>
</dbReference>